<comment type="pathway">
    <text evidence="2">Secondary metabolite biosynthesis.</text>
</comment>
<dbReference type="InterPro" id="IPR017972">
    <property type="entry name" value="Cyt_P450_CS"/>
</dbReference>
<dbReference type="PROSITE" id="PS00086">
    <property type="entry name" value="CYTOCHROME_P450"/>
    <property type="match status" value="1"/>
</dbReference>
<dbReference type="STRING" id="1314776.A0A166AXN9"/>
<organism evidence="11 12">
    <name type="scientific">Sistotremastrum suecicum HHB10207 ss-3</name>
    <dbReference type="NCBI Taxonomy" id="1314776"/>
    <lineage>
        <taxon>Eukaryota</taxon>
        <taxon>Fungi</taxon>
        <taxon>Dikarya</taxon>
        <taxon>Basidiomycota</taxon>
        <taxon>Agaricomycotina</taxon>
        <taxon>Agaricomycetes</taxon>
        <taxon>Sistotremastrales</taxon>
        <taxon>Sistotremastraceae</taxon>
        <taxon>Sistotremastrum</taxon>
    </lineage>
</organism>
<dbReference type="OrthoDB" id="3934656at2759"/>
<evidence type="ECO:0000256" key="2">
    <source>
        <dbReference type="ARBA" id="ARBA00005179"/>
    </source>
</evidence>
<dbReference type="EMBL" id="KV428128">
    <property type="protein sequence ID" value="KZT35791.1"/>
    <property type="molecule type" value="Genomic_DNA"/>
</dbReference>
<protein>
    <submittedName>
        <fullName evidence="11">Cytochrome P450</fullName>
    </submittedName>
</protein>
<dbReference type="GO" id="GO:0004497">
    <property type="term" value="F:monooxygenase activity"/>
    <property type="evidence" value="ECO:0007669"/>
    <property type="project" value="UniProtKB-KW"/>
</dbReference>
<keyword evidence="7 9" id="KW-0408">Iron</keyword>
<evidence type="ECO:0000256" key="1">
    <source>
        <dbReference type="ARBA" id="ARBA00001971"/>
    </source>
</evidence>
<proteinExistence type="inferred from homology"/>
<dbReference type="GO" id="GO:0020037">
    <property type="term" value="F:heme binding"/>
    <property type="evidence" value="ECO:0007669"/>
    <property type="project" value="InterPro"/>
</dbReference>
<keyword evidence="8 10" id="KW-0503">Monooxygenase</keyword>
<evidence type="ECO:0000313" key="11">
    <source>
        <dbReference type="EMBL" id="KZT35791.1"/>
    </source>
</evidence>
<dbReference type="InterPro" id="IPR002401">
    <property type="entry name" value="Cyt_P450_E_grp-I"/>
</dbReference>
<evidence type="ECO:0000256" key="10">
    <source>
        <dbReference type="RuleBase" id="RU000461"/>
    </source>
</evidence>
<dbReference type="PRINTS" id="PR00463">
    <property type="entry name" value="EP450I"/>
</dbReference>
<dbReference type="InterPro" id="IPR050364">
    <property type="entry name" value="Cytochrome_P450_fung"/>
</dbReference>
<keyword evidence="5 9" id="KW-0479">Metal-binding</keyword>
<feature type="binding site" description="axial binding residue" evidence="9">
    <location>
        <position position="459"/>
    </location>
    <ligand>
        <name>heme</name>
        <dbReference type="ChEBI" id="CHEBI:30413"/>
    </ligand>
    <ligandPart>
        <name>Fe</name>
        <dbReference type="ChEBI" id="CHEBI:18248"/>
    </ligandPart>
</feature>
<dbReference type="PANTHER" id="PTHR46300">
    <property type="entry name" value="P450, PUTATIVE (EUROFUNG)-RELATED-RELATED"/>
    <property type="match status" value="1"/>
</dbReference>
<name>A0A166AXN9_9AGAM</name>
<dbReference type="PRINTS" id="PR00385">
    <property type="entry name" value="P450"/>
</dbReference>
<comment type="cofactor">
    <cofactor evidence="1 9">
        <name>heme</name>
        <dbReference type="ChEBI" id="CHEBI:30413"/>
    </cofactor>
</comment>
<dbReference type="Gene3D" id="1.10.630.10">
    <property type="entry name" value="Cytochrome P450"/>
    <property type="match status" value="1"/>
</dbReference>
<reference evidence="11 12" key="1">
    <citation type="journal article" date="2016" name="Mol. Biol. Evol.">
        <title>Comparative Genomics of Early-Diverging Mushroom-Forming Fungi Provides Insights into the Origins of Lignocellulose Decay Capabilities.</title>
        <authorList>
            <person name="Nagy L.G."/>
            <person name="Riley R."/>
            <person name="Tritt A."/>
            <person name="Adam C."/>
            <person name="Daum C."/>
            <person name="Floudas D."/>
            <person name="Sun H."/>
            <person name="Yadav J.S."/>
            <person name="Pangilinan J."/>
            <person name="Larsson K.H."/>
            <person name="Matsuura K."/>
            <person name="Barry K."/>
            <person name="Labutti K."/>
            <person name="Kuo R."/>
            <person name="Ohm R.A."/>
            <person name="Bhattacharya S.S."/>
            <person name="Shirouzu T."/>
            <person name="Yoshinaga Y."/>
            <person name="Martin F.M."/>
            <person name="Grigoriev I.V."/>
            <person name="Hibbett D.S."/>
        </authorList>
    </citation>
    <scope>NUCLEOTIDE SEQUENCE [LARGE SCALE GENOMIC DNA]</scope>
    <source>
        <strain evidence="11 12">HHB10207 ss-3</strain>
    </source>
</reference>
<evidence type="ECO:0000256" key="6">
    <source>
        <dbReference type="ARBA" id="ARBA00023002"/>
    </source>
</evidence>
<dbReference type="Pfam" id="PF00067">
    <property type="entry name" value="p450"/>
    <property type="match status" value="1"/>
</dbReference>
<dbReference type="GO" id="GO:0016705">
    <property type="term" value="F:oxidoreductase activity, acting on paired donors, with incorporation or reduction of molecular oxygen"/>
    <property type="evidence" value="ECO:0007669"/>
    <property type="project" value="InterPro"/>
</dbReference>
<keyword evidence="4 9" id="KW-0349">Heme</keyword>
<evidence type="ECO:0000256" key="7">
    <source>
        <dbReference type="ARBA" id="ARBA00023004"/>
    </source>
</evidence>
<evidence type="ECO:0000256" key="4">
    <source>
        <dbReference type="ARBA" id="ARBA00022617"/>
    </source>
</evidence>
<dbReference type="SUPFAM" id="SSF48264">
    <property type="entry name" value="Cytochrome P450"/>
    <property type="match status" value="1"/>
</dbReference>
<keyword evidence="12" id="KW-1185">Reference proteome</keyword>
<dbReference type="GO" id="GO:0005506">
    <property type="term" value="F:iron ion binding"/>
    <property type="evidence" value="ECO:0007669"/>
    <property type="project" value="InterPro"/>
</dbReference>
<dbReference type="InterPro" id="IPR001128">
    <property type="entry name" value="Cyt_P450"/>
</dbReference>
<evidence type="ECO:0000256" key="9">
    <source>
        <dbReference type="PIRSR" id="PIRSR602401-1"/>
    </source>
</evidence>
<gene>
    <name evidence="11" type="ORF">SISSUDRAFT_1025012</name>
</gene>
<evidence type="ECO:0000256" key="5">
    <source>
        <dbReference type="ARBA" id="ARBA00022723"/>
    </source>
</evidence>
<dbReference type="Proteomes" id="UP000076798">
    <property type="component" value="Unassembled WGS sequence"/>
</dbReference>
<dbReference type="PANTHER" id="PTHR46300:SF5">
    <property type="entry name" value="CYTOCHROME P450"/>
    <property type="match status" value="1"/>
</dbReference>
<evidence type="ECO:0000313" key="12">
    <source>
        <dbReference type="Proteomes" id="UP000076798"/>
    </source>
</evidence>
<dbReference type="CDD" id="cd11065">
    <property type="entry name" value="CYP64-like"/>
    <property type="match status" value="1"/>
</dbReference>
<evidence type="ECO:0000256" key="3">
    <source>
        <dbReference type="ARBA" id="ARBA00010617"/>
    </source>
</evidence>
<evidence type="ECO:0000256" key="8">
    <source>
        <dbReference type="ARBA" id="ARBA00023033"/>
    </source>
</evidence>
<keyword evidence="6 10" id="KW-0560">Oxidoreductase</keyword>
<dbReference type="InterPro" id="IPR036396">
    <property type="entry name" value="Cyt_P450_sf"/>
</dbReference>
<sequence length="538" mass="61288">MSSFSSFSSSYWAPVLAVLSLLFLRISLRTFGGQNSVSNPRRLPYPPGPRGIPILGNALQMPKKDHWLTFGKWAAEFGERNLIHLKILNRHILVITSYEDAEYLLSVRGSIYSDRPKLRLFRDHANWDNFLIMLPYGSSFHLQRRMLNEYFNSSAIKRYTGLVTKNAQALASQMIFSPRKFPEFNRMFIVATIMMITYGHEVKREDDEWVRDAEIAARSTNNFAPAGSHPLDFFPILGALPYRIWGKTFVKHMEELRKGAYNLSTKPYLLIRDRVKEGIAPYSIASHLIEENSSSDGEVLNEKDISGACGIIYVAGADTTTASINTFILTMMLYPEIQRKAQAEIDALLQGERLPTLHDRDALPYLAAILKEVLRWRPVAPSGMPHATVEDDEYNGMFIPKGTMIITDIWTMCHNPSDFPNPMEFDPDRFIEEGGSIRRLRADFRDPEDIVFGFGRRICVGQHIATAQMWMTMATLLATFHTSFPKDKDGKKIRPPDDHFVATSRHPKTALQSNFVPRSEAAVKLLEETVQSTEDWKM</sequence>
<comment type="similarity">
    <text evidence="3 10">Belongs to the cytochrome P450 family.</text>
</comment>
<accession>A0A166AXN9</accession>
<dbReference type="AlphaFoldDB" id="A0A166AXN9"/>